<dbReference type="SUPFAM" id="SSF52540">
    <property type="entry name" value="P-loop containing nucleoside triphosphate hydrolases"/>
    <property type="match status" value="1"/>
</dbReference>
<name>A0A8S1F7B4_9PELO</name>
<keyword evidence="13" id="KW-1185">Reference proteome</keyword>
<evidence type="ECO:0000256" key="5">
    <source>
        <dbReference type="ARBA" id="ARBA00022859"/>
    </source>
</evidence>
<evidence type="ECO:0000256" key="3">
    <source>
        <dbReference type="ARBA" id="ARBA00022741"/>
    </source>
</evidence>
<keyword evidence="3" id="KW-0547">Nucleotide-binding</keyword>
<dbReference type="SMART" id="SM00490">
    <property type="entry name" value="HELICc"/>
    <property type="match status" value="1"/>
</dbReference>
<dbReference type="InterPro" id="IPR011545">
    <property type="entry name" value="DEAD/DEAH_box_helicase_dom"/>
</dbReference>
<evidence type="ECO:0000259" key="9">
    <source>
        <dbReference type="PROSITE" id="PS51192"/>
    </source>
</evidence>
<organism evidence="12 13">
    <name type="scientific">Caenorhabditis bovis</name>
    <dbReference type="NCBI Taxonomy" id="2654633"/>
    <lineage>
        <taxon>Eukaryota</taxon>
        <taxon>Metazoa</taxon>
        <taxon>Ecdysozoa</taxon>
        <taxon>Nematoda</taxon>
        <taxon>Chromadorea</taxon>
        <taxon>Rhabditida</taxon>
        <taxon>Rhabditina</taxon>
        <taxon>Rhabditomorpha</taxon>
        <taxon>Rhabditoidea</taxon>
        <taxon>Rhabditidae</taxon>
        <taxon>Peloderinae</taxon>
        <taxon>Caenorhabditis</taxon>
    </lineage>
</organism>
<dbReference type="PANTHER" id="PTHR14074">
    <property type="entry name" value="HELICASE WITH DEATH DOMAIN-RELATED"/>
    <property type="match status" value="1"/>
</dbReference>
<evidence type="ECO:0000313" key="13">
    <source>
        <dbReference type="Proteomes" id="UP000494206"/>
    </source>
</evidence>
<feature type="domain" description="Helicase ATP-binding" evidence="9">
    <location>
        <begin position="378"/>
        <end position="557"/>
    </location>
</feature>
<evidence type="ECO:0008006" key="14">
    <source>
        <dbReference type="Google" id="ProtNLM"/>
    </source>
</evidence>
<keyword evidence="7" id="KW-0175">Coiled coil</keyword>
<comment type="caution">
    <text evidence="12">The sequence shown here is derived from an EMBL/GenBank/DDBJ whole genome shotgun (WGS) entry which is preliminary data.</text>
</comment>
<dbReference type="SMART" id="SM00487">
    <property type="entry name" value="DEXDc"/>
    <property type="match status" value="1"/>
</dbReference>
<dbReference type="Pfam" id="PF11648">
    <property type="entry name" value="RIG-I_C-RD"/>
    <property type="match status" value="1"/>
</dbReference>
<dbReference type="InterPro" id="IPR001650">
    <property type="entry name" value="Helicase_C-like"/>
</dbReference>
<dbReference type="InterPro" id="IPR038557">
    <property type="entry name" value="RLR_C_sf"/>
</dbReference>
<evidence type="ECO:0000259" key="10">
    <source>
        <dbReference type="PROSITE" id="PS51194"/>
    </source>
</evidence>
<feature type="region of interest" description="Disordered" evidence="8">
    <location>
        <begin position="1110"/>
        <end position="1143"/>
    </location>
</feature>
<feature type="compositionally biased region" description="Basic and acidic residues" evidence="8">
    <location>
        <begin position="1110"/>
        <end position="1122"/>
    </location>
</feature>
<dbReference type="InterPro" id="IPR051363">
    <property type="entry name" value="RLR_Helicase"/>
</dbReference>
<feature type="domain" description="RLR CTR" evidence="11">
    <location>
        <begin position="934"/>
        <end position="1066"/>
    </location>
</feature>
<keyword evidence="2" id="KW-0399">Innate immunity</keyword>
<dbReference type="Gene3D" id="3.40.50.300">
    <property type="entry name" value="P-loop containing nucleotide triphosphate hydrolases"/>
    <property type="match status" value="2"/>
</dbReference>
<dbReference type="GO" id="GO:0005524">
    <property type="term" value="F:ATP binding"/>
    <property type="evidence" value="ECO:0007669"/>
    <property type="project" value="UniProtKB-KW"/>
</dbReference>
<evidence type="ECO:0000256" key="2">
    <source>
        <dbReference type="ARBA" id="ARBA00022588"/>
    </source>
</evidence>
<dbReference type="AlphaFoldDB" id="A0A8S1F7B4"/>
<protein>
    <recommendedName>
        <fullName evidence="14">RNA helicase</fullName>
    </recommendedName>
</protein>
<dbReference type="Proteomes" id="UP000494206">
    <property type="component" value="Unassembled WGS sequence"/>
</dbReference>
<dbReference type="PANTHER" id="PTHR14074:SF16">
    <property type="entry name" value="ANTIVIRAL INNATE IMMUNE RESPONSE RECEPTOR RIG-I"/>
    <property type="match status" value="1"/>
</dbReference>
<evidence type="ECO:0000256" key="7">
    <source>
        <dbReference type="SAM" id="Coils"/>
    </source>
</evidence>
<feature type="coiled-coil region" evidence="7">
    <location>
        <begin position="910"/>
        <end position="945"/>
    </location>
</feature>
<dbReference type="Pfam" id="PF00271">
    <property type="entry name" value="Helicase_C"/>
    <property type="match status" value="1"/>
</dbReference>
<evidence type="ECO:0000256" key="1">
    <source>
        <dbReference type="ARBA" id="ARBA00006866"/>
    </source>
</evidence>
<dbReference type="OrthoDB" id="416741at2759"/>
<accession>A0A8S1F7B4</accession>
<evidence type="ECO:0000259" key="11">
    <source>
        <dbReference type="PROSITE" id="PS51789"/>
    </source>
</evidence>
<reference evidence="12 13" key="1">
    <citation type="submission" date="2020-04" db="EMBL/GenBank/DDBJ databases">
        <authorList>
            <person name="Laetsch R D."/>
            <person name="Stevens L."/>
            <person name="Kumar S."/>
            <person name="Blaxter L. M."/>
        </authorList>
    </citation>
    <scope>NUCLEOTIDE SEQUENCE [LARGE SCALE GENOMIC DNA]</scope>
</reference>
<evidence type="ECO:0000256" key="6">
    <source>
        <dbReference type="ARBA" id="ARBA00049390"/>
    </source>
</evidence>
<evidence type="ECO:0000313" key="12">
    <source>
        <dbReference type="EMBL" id="CAB3408366.1"/>
    </source>
</evidence>
<dbReference type="PROSITE" id="PS51789">
    <property type="entry name" value="RLR_CTR"/>
    <property type="match status" value="1"/>
</dbReference>
<dbReference type="Pfam" id="PF00270">
    <property type="entry name" value="DEAD"/>
    <property type="match status" value="1"/>
</dbReference>
<feature type="compositionally biased region" description="Acidic residues" evidence="8">
    <location>
        <begin position="1126"/>
        <end position="1136"/>
    </location>
</feature>
<dbReference type="PROSITE" id="PS51194">
    <property type="entry name" value="HELICASE_CTER"/>
    <property type="match status" value="1"/>
</dbReference>
<comment type="catalytic activity">
    <reaction evidence="6">
        <text>ATP + H2O = ADP + phosphate + H(+)</text>
        <dbReference type="Rhea" id="RHEA:13065"/>
        <dbReference type="ChEBI" id="CHEBI:15377"/>
        <dbReference type="ChEBI" id="CHEBI:15378"/>
        <dbReference type="ChEBI" id="CHEBI:30616"/>
        <dbReference type="ChEBI" id="CHEBI:43474"/>
        <dbReference type="ChEBI" id="CHEBI:456216"/>
        <dbReference type="EC" id="3.6.4.13"/>
    </reaction>
    <physiologicalReaction direction="left-to-right" evidence="6">
        <dbReference type="Rhea" id="RHEA:13066"/>
    </physiologicalReaction>
</comment>
<dbReference type="PROSITE" id="PS51192">
    <property type="entry name" value="HELICASE_ATP_BIND_1"/>
    <property type="match status" value="1"/>
</dbReference>
<dbReference type="GO" id="GO:0003676">
    <property type="term" value="F:nucleic acid binding"/>
    <property type="evidence" value="ECO:0007669"/>
    <property type="project" value="InterPro"/>
</dbReference>
<dbReference type="EMBL" id="CADEPM010000007">
    <property type="protein sequence ID" value="CAB3408366.1"/>
    <property type="molecule type" value="Genomic_DNA"/>
</dbReference>
<evidence type="ECO:0000256" key="8">
    <source>
        <dbReference type="SAM" id="MobiDB-lite"/>
    </source>
</evidence>
<dbReference type="GO" id="GO:0005737">
    <property type="term" value="C:cytoplasm"/>
    <property type="evidence" value="ECO:0007669"/>
    <property type="project" value="TreeGrafter"/>
</dbReference>
<sequence>MDESRHGLRFDSPHFPAYLRLFKWKILDICVRRTSDDAFGEFLPLFGEKELKNFIAYIRNPESLIKIQNPDMGLPQLNVEKYIHEDIFDEEKFNLAKRKRQFLIQVMMKNEVKIVRKRYIERFFSQVFYCEEGLRIADQLIKKYNRQLYKQLHWEGCPPNWPSARIFFERFYDTENRYMPQKLDRVVTASRGNLIFNFWRNSQLYEREMKAIDCFLKDPNIGIESQVIQDVLDEGPFNIIELNPQGDEIVRPIEKWNKHKTNLLFATLPLVDVTDLEKQNREEDWYFNLIEAMSHDSHNRAGLWFLHPNWEETLQEKEKERQRMRMLLSKGIGAEGADKLVDEREIREMRPQPQTNVEIDDEIECDELKLRSYQEELVLPALNGENVVIVAPTGSGKTEVAIYAALTHIEAREAKNQPSRVVMLVPKIPLVEQQRDRFLKYCFGKYHVEGFHGSEKSSDGRGRKDEVIKSHVVIMTPQILLNMWQSVRESERLYVCDFSMVIFDEVHKTTGNHPYCEIAQIISSYNGVKPQIIGLTASLNVKTTGKNDHEQMLGEIYKLLAILEATCLSTIQNEESLRELNRHVSRPDDNIIMCPPPPDQKAKIRGYIKRSLKMLHEKLLTELDRLFRGRGGNFLPANFLKRAKMLNLDDVAHYEAWLQSVVQHLNKLHTPDKHIAQINAKYLRVIVEARAIVEVMPAYVAFEYMDEKFQELKSSGNFQQFSGDFDKNRETLDTLKNSDEDNADPQIVKELKNTLIAQFRAIPDSRVIIFVTQRATAKNVCMFLNKSGVFEKSNSVGYVLGTNNQGSVSQSQTEQKRTIEMFNNGKLKAIVATSVVEEGLDVAACNLIIKYNCSSGSAVQLTQQRGRARAKNSRSVLLVAYSKVKENENNALISEKNMRACVKEIQKNGKKHLMARVAEERKRLERLREQELREKENKERELQNKLYTVACSKCSLEFCKSTSIKKIFSNYIVIDPDIWDKFELEPRRSSKYIDENLQPLCTLKCAKCRSDAGRAFKQRGVYVPHIDVKILAFHEENAVHAQMETKGKWTNVENELFFIGDARECHFKMMLNALDNNEKNLEKKRLLDFESRNQSELILRKVRLAKSQREAEETRIAERRQLAPDNNDDEMADSDNENTPYVY</sequence>
<keyword evidence="4" id="KW-0067">ATP-binding</keyword>
<comment type="similarity">
    <text evidence="1">Belongs to the helicase family. RLR subfamily.</text>
</comment>
<dbReference type="GO" id="GO:0003724">
    <property type="term" value="F:RNA helicase activity"/>
    <property type="evidence" value="ECO:0007669"/>
    <property type="project" value="UniProtKB-EC"/>
</dbReference>
<gene>
    <name evidence="12" type="ORF">CBOVIS_LOCUS10152</name>
</gene>
<dbReference type="GO" id="GO:0045087">
    <property type="term" value="P:innate immune response"/>
    <property type="evidence" value="ECO:0007669"/>
    <property type="project" value="UniProtKB-KW"/>
</dbReference>
<keyword evidence="5" id="KW-0391">Immunity</keyword>
<proteinExistence type="inferred from homology"/>
<dbReference type="Gene3D" id="2.170.150.30">
    <property type="entry name" value="RIG-I-like receptor, C-terminal regulatory domain"/>
    <property type="match status" value="1"/>
</dbReference>
<dbReference type="InterPro" id="IPR021673">
    <property type="entry name" value="RLR_CTR"/>
</dbReference>
<dbReference type="InterPro" id="IPR014001">
    <property type="entry name" value="Helicase_ATP-bd"/>
</dbReference>
<dbReference type="Gene3D" id="1.20.1320.30">
    <property type="match status" value="1"/>
</dbReference>
<evidence type="ECO:0000256" key="4">
    <source>
        <dbReference type="ARBA" id="ARBA00022840"/>
    </source>
</evidence>
<feature type="domain" description="Helicase C-terminal" evidence="10">
    <location>
        <begin position="754"/>
        <end position="925"/>
    </location>
</feature>
<dbReference type="InterPro" id="IPR027417">
    <property type="entry name" value="P-loop_NTPase"/>
</dbReference>